<dbReference type="PANTHER" id="PTHR11662:SF450">
    <property type="entry name" value="BLR1003 PROTEIN"/>
    <property type="match status" value="1"/>
</dbReference>
<dbReference type="EMBL" id="JAGYPE010000006">
    <property type="protein sequence ID" value="MBS4186167.1"/>
    <property type="molecule type" value="Genomic_DNA"/>
</dbReference>
<evidence type="ECO:0000256" key="1">
    <source>
        <dbReference type="ARBA" id="ARBA00004651"/>
    </source>
</evidence>
<dbReference type="AlphaFoldDB" id="A0A942T6I8"/>
<protein>
    <submittedName>
        <fullName evidence="8">MFS transporter</fullName>
    </submittedName>
</protein>
<reference evidence="8" key="1">
    <citation type="submission" date="2021-05" db="EMBL/GenBank/DDBJ databases">
        <title>Novel Bacillus species.</title>
        <authorList>
            <person name="Liu G."/>
        </authorList>
    </citation>
    <scope>NUCLEOTIDE SEQUENCE</scope>
    <source>
        <strain evidence="8 10">FJAT-50051</strain>
    </source>
</reference>
<proteinExistence type="predicted"/>
<keyword evidence="3 6" id="KW-0812">Transmembrane</keyword>
<dbReference type="Pfam" id="PF07690">
    <property type="entry name" value="MFS_1"/>
    <property type="match status" value="1"/>
</dbReference>
<evidence type="ECO:0000259" key="7">
    <source>
        <dbReference type="PROSITE" id="PS50850"/>
    </source>
</evidence>
<sequence>MMRWFILLLLFLGAVVNFADKSIIGLAAAPIMKEFNLSPVEWGLVGSSYYWLYPVTGIFGAALADKYGTKKILAVVMLSWTALQFGVLAIAALPLLIVYRVLLGAFEGPYSPIAYNHADKWFPPKLKGFANSMIVGGGTVGAMIAAPILVSLITIFGWKIAFAILGAVSFVWFLLFQFFTKENPVEVYKEVQKNKKAKIEKLKLKDFLLLLASPTALFTTLAYFSTYILVVWFSVWLPIYLVESIKMSPAQMGYGVMVIGIVSVVIYTGISMLSDYLFKKNQNWRSSRVFVVGGSMIVGALLFASIMIFQNPIWVITALCIAKGLAYTILPIGPTIMINEMRERGGLMTSILTSSGNLAGIVAPLLTGYIISLAGGDKLAGYNLSILFMAGAVFIFGLLFTIFVKPSILKGKDKDQGLDYLESKTS</sequence>
<keyword evidence="2" id="KW-0813">Transport</keyword>
<feature type="transmembrane region" description="Helical" evidence="6">
    <location>
        <begin position="72"/>
        <end position="91"/>
    </location>
</feature>
<dbReference type="GO" id="GO:0005886">
    <property type="term" value="C:plasma membrane"/>
    <property type="evidence" value="ECO:0007669"/>
    <property type="project" value="UniProtKB-SubCell"/>
</dbReference>
<dbReference type="EMBL" id="JAGYPE020000003">
    <property type="protein sequence ID" value="MCH6264540.1"/>
    <property type="molecule type" value="Genomic_DNA"/>
</dbReference>
<feature type="transmembrane region" description="Helical" evidence="6">
    <location>
        <begin position="315"/>
        <end position="338"/>
    </location>
</feature>
<dbReference type="RefSeq" id="WP_213145957.1">
    <property type="nucleotide sequence ID" value="NZ_JAGYPE020000003.1"/>
</dbReference>
<feature type="transmembrane region" description="Helical" evidence="6">
    <location>
        <begin position="289"/>
        <end position="309"/>
    </location>
</feature>
<evidence type="ECO:0000313" key="10">
    <source>
        <dbReference type="Proteomes" id="UP000677265"/>
    </source>
</evidence>
<feature type="transmembrane region" description="Helical" evidence="6">
    <location>
        <begin position="128"/>
        <end position="150"/>
    </location>
</feature>
<evidence type="ECO:0000256" key="3">
    <source>
        <dbReference type="ARBA" id="ARBA00022692"/>
    </source>
</evidence>
<dbReference type="Gene3D" id="1.20.1250.20">
    <property type="entry name" value="MFS general substrate transporter like domains"/>
    <property type="match status" value="2"/>
</dbReference>
<evidence type="ECO:0000256" key="6">
    <source>
        <dbReference type="SAM" id="Phobius"/>
    </source>
</evidence>
<feature type="transmembrane region" description="Helical" evidence="6">
    <location>
        <begin position="156"/>
        <end position="179"/>
    </location>
</feature>
<feature type="transmembrane region" description="Helical" evidence="6">
    <location>
        <begin position="350"/>
        <end position="372"/>
    </location>
</feature>
<evidence type="ECO:0000256" key="2">
    <source>
        <dbReference type="ARBA" id="ARBA00022448"/>
    </source>
</evidence>
<dbReference type="InterPro" id="IPR011701">
    <property type="entry name" value="MFS"/>
</dbReference>
<dbReference type="InterPro" id="IPR036259">
    <property type="entry name" value="MFS_trans_sf"/>
</dbReference>
<feature type="domain" description="Major facilitator superfamily (MFS) profile" evidence="7">
    <location>
        <begin position="6"/>
        <end position="409"/>
    </location>
</feature>
<evidence type="ECO:0000256" key="5">
    <source>
        <dbReference type="ARBA" id="ARBA00023136"/>
    </source>
</evidence>
<dbReference type="SUPFAM" id="SSF103473">
    <property type="entry name" value="MFS general substrate transporter"/>
    <property type="match status" value="1"/>
</dbReference>
<feature type="transmembrane region" description="Helical" evidence="6">
    <location>
        <begin position="253"/>
        <end position="277"/>
    </location>
</feature>
<organism evidence="8">
    <name type="scientific">Neobacillus citreus</name>
    <dbReference type="NCBI Taxonomy" id="2833578"/>
    <lineage>
        <taxon>Bacteria</taxon>
        <taxon>Bacillati</taxon>
        <taxon>Bacillota</taxon>
        <taxon>Bacilli</taxon>
        <taxon>Bacillales</taxon>
        <taxon>Bacillaceae</taxon>
        <taxon>Neobacillus</taxon>
    </lineage>
</organism>
<keyword evidence="10" id="KW-1185">Reference proteome</keyword>
<evidence type="ECO:0000256" key="4">
    <source>
        <dbReference type="ARBA" id="ARBA00022989"/>
    </source>
</evidence>
<feature type="transmembrane region" description="Helical" evidence="6">
    <location>
        <begin position="207"/>
        <end position="233"/>
    </location>
</feature>
<comment type="caution">
    <text evidence="8">The sequence shown here is derived from an EMBL/GenBank/DDBJ whole genome shotgun (WGS) entry which is preliminary data.</text>
</comment>
<name>A0A942T6I8_9BACI</name>
<dbReference type="InterPro" id="IPR050382">
    <property type="entry name" value="MFS_Na/Anion_cotransporter"/>
</dbReference>
<comment type="subcellular location">
    <subcellularLocation>
        <location evidence="1">Cell membrane</location>
        <topology evidence="1">Multi-pass membrane protein</topology>
    </subcellularLocation>
</comment>
<feature type="transmembrane region" description="Helical" evidence="6">
    <location>
        <begin position="49"/>
        <end position="65"/>
    </location>
</feature>
<dbReference type="Proteomes" id="UP000677265">
    <property type="component" value="Unassembled WGS sequence"/>
</dbReference>
<evidence type="ECO:0000313" key="9">
    <source>
        <dbReference type="EMBL" id="MCH6264540.1"/>
    </source>
</evidence>
<dbReference type="PANTHER" id="PTHR11662">
    <property type="entry name" value="SOLUTE CARRIER FAMILY 17"/>
    <property type="match status" value="1"/>
</dbReference>
<dbReference type="PROSITE" id="PS50850">
    <property type="entry name" value="MFS"/>
    <property type="match status" value="1"/>
</dbReference>
<evidence type="ECO:0000313" key="8">
    <source>
        <dbReference type="EMBL" id="MBS4186167.1"/>
    </source>
</evidence>
<keyword evidence="4 6" id="KW-1133">Transmembrane helix</keyword>
<dbReference type="InterPro" id="IPR020846">
    <property type="entry name" value="MFS_dom"/>
</dbReference>
<keyword evidence="5 6" id="KW-0472">Membrane</keyword>
<accession>A0A942T6I8</accession>
<feature type="transmembrane region" description="Helical" evidence="6">
    <location>
        <begin position="384"/>
        <end position="404"/>
    </location>
</feature>
<gene>
    <name evidence="9" type="ORF">KHB02_003230</name>
    <name evidence="8" type="ORF">KHB02_32760</name>
</gene>
<dbReference type="GO" id="GO:0022857">
    <property type="term" value="F:transmembrane transporter activity"/>
    <property type="evidence" value="ECO:0007669"/>
    <property type="project" value="InterPro"/>
</dbReference>